<evidence type="ECO:0000313" key="13">
    <source>
        <dbReference type="EMBL" id="EQC34674.1"/>
    </source>
</evidence>
<dbReference type="InParanoid" id="T0Q9T5"/>
<evidence type="ECO:0000256" key="2">
    <source>
        <dbReference type="ARBA" id="ARBA00005988"/>
    </source>
</evidence>
<keyword evidence="6 11" id="KW-0732">Signal</keyword>
<protein>
    <recommendedName>
        <fullName evidence="12">Peptidase M14 domain-containing protein</fullName>
    </recommendedName>
</protein>
<dbReference type="eggNOG" id="KOG2650">
    <property type="taxonomic scope" value="Eukaryota"/>
</dbReference>
<comment type="similarity">
    <text evidence="2 10">Belongs to the peptidase M14 family.</text>
</comment>
<dbReference type="FunFam" id="3.40.630.10:FF:000084">
    <property type="entry name" value="Carboxypeptidase B2"/>
    <property type="match status" value="1"/>
</dbReference>
<name>T0Q9T5_SAPDV</name>
<dbReference type="PANTHER" id="PTHR11705:SF143">
    <property type="entry name" value="SLL0236 PROTEIN"/>
    <property type="match status" value="1"/>
</dbReference>
<dbReference type="AlphaFoldDB" id="T0Q9T5"/>
<dbReference type="PROSITE" id="PS00132">
    <property type="entry name" value="CARBOXYPEPT_ZN_1"/>
    <property type="match status" value="1"/>
</dbReference>
<dbReference type="Gene3D" id="3.40.630.10">
    <property type="entry name" value="Zn peptidases"/>
    <property type="match status" value="1"/>
</dbReference>
<accession>T0Q9T5</accession>
<evidence type="ECO:0000256" key="10">
    <source>
        <dbReference type="PROSITE-ProRule" id="PRU01379"/>
    </source>
</evidence>
<evidence type="ECO:0000313" key="14">
    <source>
        <dbReference type="Proteomes" id="UP000030762"/>
    </source>
</evidence>
<dbReference type="InterPro" id="IPR057246">
    <property type="entry name" value="CARBOXYPEPT_ZN_1"/>
</dbReference>
<feature type="domain" description="Peptidase M14" evidence="12">
    <location>
        <begin position="79"/>
        <end position="363"/>
    </location>
</feature>
<feature type="signal peptide" evidence="11">
    <location>
        <begin position="1"/>
        <end position="23"/>
    </location>
</feature>
<evidence type="ECO:0000256" key="3">
    <source>
        <dbReference type="ARBA" id="ARBA00022645"/>
    </source>
</evidence>
<evidence type="ECO:0000256" key="1">
    <source>
        <dbReference type="ARBA" id="ARBA00001947"/>
    </source>
</evidence>
<sequence>MAIQQSSISMLLHLLTLLVAAAATLHPRHGKTADYTLPPVFTPAYVKDVGLNVACHNASAGYEATLRPGNYTSNGFFDCFRTRGQIDAFLTTLEAQNRRLLTSLPLATSIRGVPIVAYKLSIRRNFTAPAIYVQSMMHAREWVAGSSNLYALASFLDELAANRTPPALAKYDMYFVPIVNVDGYDKTWSGDDYGESRYTRKDAHQVDLNRNFPTLAFNHDHESVDSEAYPGTSPLSEPESKGIADFISATPMDGFFDIHSYSALVLYPFGDTTAPPRGNRFKVLSQSVADALNNATGITSYKGAPAYELYPCYGTFIDYAYRKYDKAAVTIEIAGSDFVEKVDRIRLHGAAIYAAQNAFANGLEAFNNAHV</sequence>
<keyword evidence="8" id="KW-0862">Zinc</keyword>
<dbReference type="VEuPathDB" id="FungiDB:SDRG_07992"/>
<dbReference type="Proteomes" id="UP000030762">
    <property type="component" value="Unassembled WGS sequence"/>
</dbReference>
<evidence type="ECO:0000256" key="5">
    <source>
        <dbReference type="ARBA" id="ARBA00022723"/>
    </source>
</evidence>
<reference evidence="13 14" key="1">
    <citation type="submission" date="2012-04" db="EMBL/GenBank/DDBJ databases">
        <title>The Genome Sequence of Saprolegnia declina VS20.</title>
        <authorList>
            <consortium name="The Broad Institute Genome Sequencing Platform"/>
            <person name="Russ C."/>
            <person name="Nusbaum C."/>
            <person name="Tyler B."/>
            <person name="van West P."/>
            <person name="Dieguez-Uribeondo J."/>
            <person name="de Bruijn I."/>
            <person name="Tripathy S."/>
            <person name="Jiang R."/>
            <person name="Young S.K."/>
            <person name="Zeng Q."/>
            <person name="Gargeya S."/>
            <person name="Fitzgerald M."/>
            <person name="Haas B."/>
            <person name="Abouelleil A."/>
            <person name="Alvarado L."/>
            <person name="Arachchi H.M."/>
            <person name="Berlin A."/>
            <person name="Chapman S.B."/>
            <person name="Goldberg J."/>
            <person name="Griggs A."/>
            <person name="Gujja S."/>
            <person name="Hansen M."/>
            <person name="Howarth C."/>
            <person name="Imamovic A."/>
            <person name="Larimer J."/>
            <person name="McCowen C."/>
            <person name="Montmayeur A."/>
            <person name="Murphy C."/>
            <person name="Neiman D."/>
            <person name="Pearson M."/>
            <person name="Priest M."/>
            <person name="Roberts A."/>
            <person name="Saif S."/>
            <person name="Shea T."/>
            <person name="Sisk P."/>
            <person name="Sykes S."/>
            <person name="Wortman J."/>
            <person name="Nusbaum C."/>
            <person name="Birren B."/>
        </authorList>
    </citation>
    <scope>NUCLEOTIDE SEQUENCE [LARGE SCALE GENOMIC DNA]</scope>
    <source>
        <strain evidence="13 14">VS20</strain>
    </source>
</reference>
<dbReference type="InterPro" id="IPR000834">
    <property type="entry name" value="Peptidase_M14"/>
</dbReference>
<dbReference type="Pfam" id="PF00246">
    <property type="entry name" value="Peptidase_M14"/>
    <property type="match status" value="1"/>
</dbReference>
<dbReference type="STRING" id="1156394.T0Q9T5"/>
<evidence type="ECO:0000256" key="8">
    <source>
        <dbReference type="ARBA" id="ARBA00022833"/>
    </source>
</evidence>
<dbReference type="RefSeq" id="XP_008612080.1">
    <property type="nucleotide sequence ID" value="XM_008613858.1"/>
</dbReference>
<keyword evidence="5" id="KW-0479">Metal-binding</keyword>
<keyword evidence="7" id="KW-0378">Hydrolase</keyword>
<keyword evidence="14" id="KW-1185">Reference proteome</keyword>
<gene>
    <name evidence="13" type="ORF">SDRG_07992</name>
</gene>
<dbReference type="GO" id="GO:0004181">
    <property type="term" value="F:metallocarboxypeptidase activity"/>
    <property type="evidence" value="ECO:0007669"/>
    <property type="project" value="InterPro"/>
</dbReference>
<organism evidence="13 14">
    <name type="scientific">Saprolegnia diclina (strain VS20)</name>
    <dbReference type="NCBI Taxonomy" id="1156394"/>
    <lineage>
        <taxon>Eukaryota</taxon>
        <taxon>Sar</taxon>
        <taxon>Stramenopiles</taxon>
        <taxon>Oomycota</taxon>
        <taxon>Saprolegniomycetes</taxon>
        <taxon>Saprolegniales</taxon>
        <taxon>Saprolegniaceae</taxon>
        <taxon>Saprolegnia</taxon>
    </lineage>
</organism>
<dbReference type="PROSITE" id="PS52035">
    <property type="entry name" value="PEPTIDASE_M14"/>
    <property type="match status" value="1"/>
</dbReference>
<comment type="cofactor">
    <cofactor evidence="1">
        <name>Zn(2+)</name>
        <dbReference type="ChEBI" id="CHEBI:29105"/>
    </cofactor>
</comment>
<keyword evidence="4" id="KW-0645">Protease</keyword>
<evidence type="ECO:0000256" key="4">
    <source>
        <dbReference type="ARBA" id="ARBA00022670"/>
    </source>
</evidence>
<dbReference type="GO" id="GO:0005615">
    <property type="term" value="C:extracellular space"/>
    <property type="evidence" value="ECO:0007669"/>
    <property type="project" value="TreeGrafter"/>
</dbReference>
<dbReference type="OMA" id="KDWYIVP"/>
<feature type="active site" description="Proton donor/acceptor" evidence="10">
    <location>
        <position position="332"/>
    </location>
</feature>
<evidence type="ECO:0000256" key="9">
    <source>
        <dbReference type="ARBA" id="ARBA00023049"/>
    </source>
</evidence>
<evidence type="ECO:0000259" key="12">
    <source>
        <dbReference type="PROSITE" id="PS52035"/>
    </source>
</evidence>
<dbReference type="PRINTS" id="PR00765">
    <property type="entry name" value="CRBOXYPTASEA"/>
</dbReference>
<dbReference type="OrthoDB" id="3626597at2759"/>
<proteinExistence type="inferred from homology"/>
<dbReference type="GeneID" id="19948719"/>
<keyword evidence="3" id="KW-0121">Carboxypeptidase</keyword>
<evidence type="ECO:0000256" key="7">
    <source>
        <dbReference type="ARBA" id="ARBA00022801"/>
    </source>
</evidence>
<dbReference type="SUPFAM" id="SSF53187">
    <property type="entry name" value="Zn-dependent exopeptidases"/>
    <property type="match status" value="1"/>
</dbReference>
<dbReference type="GO" id="GO:0008270">
    <property type="term" value="F:zinc ion binding"/>
    <property type="evidence" value="ECO:0007669"/>
    <property type="project" value="InterPro"/>
</dbReference>
<evidence type="ECO:0000256" key="6">
    <source>
        <dbReference type="ARBA" id="ARBA00022729"/>
    </source>
</evidence>
<dbReference type="EMBL" id="JH767154">
    <property type="protein sequence ID" value="EQC34674.1"/>
    <property type="molecule type" value="Genomic_DNA"/>
</dbReference>
<keyword evidence="9" id="KW-0482">Metalloprotease</keyword>
<dbReference type="PANTHER" id="PTHR11705">
    <property type="entry name" value="PROTEASE FAMILY M14 CARBOXYPEPTIDASE A,B"/>
    <property type="match status" value="1"/>
</dbReference>
<evidence type="ECO:0000256" key="11">
    <source>
        <dbReference type="SAM" id="SignalP"/>
    </source>
</evidence>
<dbReference type="GO" id="GO:0006508">
    <property type="term" value="P:proteolysis"/>
    <property type="evidence" value="ECO:0007669"/>
    <property type="project" value="UniProtKB-KW"/>
</dbReference>
<dbReference type="SMART" id="SM00631">
    <property type="entry name" value="Zn_pept"/>
    <property type="match status" value="1"/>
</dbReference>
<feature type="chain" id="PRO_5004583096" description="Peptidase M14 domain-containing protein" evidence="11">
    <location>
        <begin position="24"/>
        <end position="371"/>
    </location>
</feature>